<protein>
    <recommendedName>
        <fullName evidence="9">MFS general substrate transporter</fullName>
    </recommendedName>
</protein>
<dbReference type="PANTHER" id="PTHR23510:SF64">
    <property type="entry name" value="INNER MEMBRANE TRANSPORT PROTEIN YAJR"/>
    <property type="match status" value="1"/>
</dbReference>
<feature type="transmembrane region" description="Helical" evidence="6">
    <location>
        <begin position="300"/>
        <end position="320"/>
    </location>
</feature>
<dbReference type="InterPro" id="IPR036259">
    <property type="entry name" value="MFS_trans_sf"/>
</dbReference>
<comment type="caution">
    <text evidence="7">The sequence shown here is derived from an EMBL/GenBank/DDBJ whole genome shotgun (WGS) entry which is preliminary data.</text>
</comment>
<dbReference type="EMBL" id="JAGFBS010000002">
    <property type="protein sequence ID" value="KAG6380755.1"/>
    <property type="molecule type" value="Genomic_DNA"/>
</dbReference>
<feature type="transmembrane region" description="Helical" evidence="6">
    <location>
        <begin position="87"/>
        <end position="106"/>
    </location>
</feature>
<feature type="transmembrane region" description="Helical" evidence="6">
    <location>
        <begin position="118"/>
        <end position="136"/>
    </location>
</feature>
<keyword evidence="2 6" id="KW-0812">Transmembrane</keyword>
<sequence>MLRHLIARVLLQRNASGNNTDELGGEEFKLPRTASLVIVIAYNIMLQVRRYATTALLVSVTFVLRKLSFFVVISSSGKYVEHLGGNATFSGIAIGIPTLISGIALFPMTRYDKGRYATALHIGCFTGLLGQVAYAIAYRANFLYLILVGRCLSGISFSGFMYCKRYCTDPSIVGIRRRTTLSSWLVIGQAVGMTLGPFLGGVLYKVGFQSAIFNGYTSPGWVMASCHGVFWLIVARYFEDVHTTEMNTELYEIPIPVSSIEEGNRITDSTLLPPSVTPRSPSQPEESSAAQLSHITRPQWGVIVCMCWFSMVCFFVLGSWEANLPIFGAATPTLNWSPFTAGNFIALTGITGIPILPCEYAVRTSYPRSTITCFRDRPGSVWAFGIHFASGR</sequence>
<evidence type="ECO:0000256" key="2">
    <source>
        <dbReference type="ARBA" id="ARBA00022692"/>
    </source>
</evidence>
<name>A0A8I2YXX8_9AGAM</name>
<evidence type="ECO:0000256" key="4">
    <source>
        <dbReference type="ARBA" id="ARBA00023136"/>
    </source>
</evidence>
<organism evidence="7 8">
    <name type="scientific">Boletus reticuloceps</name>
    <dbReference type="NCBI Taxonomy" id="495285"/>
    <lineage>
        <taxon>Eukaryota</taxon>
        <taxon>Fungi</taxon>
        <taxon>Dikarya</taxon>
        <taxon>Basidiomycota</taxon>
        <taxon>Agaricomycotina</taxon>
        <taxon>Agaricomycetes</taxon>
        <taxon>Agaricomycetidae</taxon>
        <taxon>Boletales</taxon>
        <taxon>Boletineae</taxon>
        <taxon>Boletaceae</taxon>
        <taxon>Boletoideae</taxon>
        <taxon>Boletus</taxon>
    </lineage>
</organism>
<evidence type="ECO:0000313" key="8">
    <source>
        <dbReference type="Proteomes" id="UP000683000"/>
    </source>
</evidence>
<evidence type="ECO:0000256" key="5">
    <source>
        <dbReference type="SAM" id="MobiDB-lite"/>
    </source>
</evidence>
<comment type="subcellular location">
    <subcellularLocation>
        <location evidence="1">Membrane</location>
        <topology evidence="1">Multi-pass membrane protein</topology>
    </subcellularLocation>
</comment>
<feature type="transmembrane region" description="Helical" evidence="6">
    <location>
        <begin position="340"/>
        <end position="362"/>
    </location>
</feature>
<dbReference type="AlphaFoldDB" id="A0A8I2YXX8"/>
<reference evidence="7" key="1">
    <citation type="submission" date="2021-03" db="EMBL/GenBank/DDBJ databases">
        <title>Evolutionary innovations through gain and loss of genes in the ectomycorrhizal Boletales.</title>
        <authorList>
            <person name="Wu G."/>
            <person name="Miyauchi S."/>
            <person name="Morin E."/>
            <person name="Yang Z.-L."/>
            <person name="Xu J."/>
            <person name="Martin F.M."/>
        </authorList>
    </citation>
    <scope>NUCLEOTIDE SEQUENCE</scope>
    <source>
        <strain evidence="7">BR01</strain>
    </source>
</reference>
<proteinExistence type="predicted"/>
<keyword evidence="8" id="KW-1185">Reference proteome</keyword>
<keyword evidence="4 6" id="KW-0472">Membrane</keyword>
<dbReference type="OrthoDB" id="2015447at2759"/>
<gene>
    <name evidence="7" type="ORF">JVT61DRAFT_5138</name>
</gene>
<evidence type="ECO:0000256" key="1">
    <source>
        <dbReference type="ARBA" id="ARBA00004141"/>
    </source>
</evidence>
<evidence type="ECO:0000256" key="3">
    <source>
        <dbReference type="ARBA" id="ARBA00022989"/>
    </source>
</evidence>
<dbReference type="InterPro" id="IPR051068">
    <property type="entry name" value="MFS_Domain-Containing_Protein"/>
</dbReference>
<feature type="transmembrane region" description="Helical" evidence="6">
    <location>
        <begin position="142"/>
        <end position="163"/>
    </location>
</feature>
<keyword evidence="3 6" id="KW-1133">Transmembrane helix</keyword>
<feature type="transmembrane region" description="Helical" evidence="6">
    <location>
        <begin position="216"/>
        <end position="238"/>
    </location>
</feature>
<dbReference type="Proteomes" id="UP000683000">
    <property type="component" value="Unassembled WGS sequence"/>
</dbReference>
<feature type="transmembrane region" description="Helical" evidence="6">
    <location>
        <begin position="55"/>
        <end position="75"/>
    </location>
</feature>
<dbReference type="Gene3D" id="1.20.1250.20">
    <property type="entry name" value="MFS general substrate transporter like domains"/>
    <property type="match status" value="1"/>
</dbReference>
<dbReference type="GO" id="GO:0016020">
    <property type="term" value="C:membrane"/>
    <property type="evidence" value="ECO:0007669"/>
    <property type="project" value="UniProtKB-SubCell"/>
</dbReference>
<feature type="region of interest" description="Disordered" evidence="5">
    <location>
        <begin position="271"/>
        <end position="290"/>
    </location>
</feature>
<accession>A0A8I2YXX8</accession>
<evidence type="ECO:0000256" key="6">
    <source>
        <dbReference type="SAM" id="Phobius"/>
    </source>
</evidence>
<dbReference type="PANTHER" id="PTHR23510">
    <property type="entry name" value="INNER MEMBRANE TRANSPORT PROTEIN YAJR"/>
    <property type="match status" value="1"/>
</dbReference>
<dbReference type="SUPFAM" id="SSF103473">
    <property type="entry name" value="MFS general substrate transporter"/>
    <property type="match status" value="1"/>
</dbReference>
<evidence type="ECO:0000313" key="7">
    <source>
        <dbReference type="EMBL" id="KAG6380755.1"/>
    </source>
</evidence>
<evidence type="ECO:0008006" key="9">
    <source>
        <dbReference type="Google" id="ProtNLM"/>
    </source>
</evidence>
<feature type="transmembrane region" description="Helical" evidence="6">
    <location>
        <begin position="184"/>
        <end position="204"/>
    </location>
</feature>